<comment type="catalytic activity">
    <reaction evidence="1 7">
        <text>[(1-&gt;4)-alpha-D-glucosyl](n) + ADP-alpha-D-glucose = [(1-&gt;4)-alpha-D-glucosyl](n+1) + ADP + H(+)</text>
        <dbReference type="Rhea" id="RHEA:18189"/>
        <dbReference type="Rhea" id="RHEA-COMP:9584"/>
        <dbReference type="Rhea" id="RHEA-COMP:9587"/>
        <dbReference type="ChEBI" id="CHEBI:15378"/>
        <dbReference type="ChEBI" id="CHEBI:15444"/>
        <dbReference type="ChEBI" id="CHEBI:57498"/>
        <dbReference type="ChEBI" id="CHEBI:456216"/>
        <dbReference type="EC" id="2.4.1.21"/>
    </reaction>
</comment>
<gene>
    <name evidence="7 10" type="primary">glgA</name>
    <name evidence="10" type="ORF">DW070_14740</name>
</gene>
<evidence type="ECO:0000259" key="9">
    <source>
        <dbReference type="Pfam" id="PF08323"/>
    </source>
</evidence>
<dbReference type="GO" id="GO:0004373">
    <property type="term" value="F:alpha-1,4-glucan glucosyltransferase (UDP-glucose donor) activity"/>
    <property type="evidence" value="ECO:0007669"/>
    <property type="project" value="InterPro"/>
</dbReference>
<comment type="function">
    <text evidence="2 7">Synthesizes alpha-1,4-glucan chains using ADP-glucose.</text>
</comment>
<evidence type="ECO:0000256" key="4">
    <source>
        <dbReference type="ARBA" id="ARBA00022676"/>
    </source>
</evidence>
<sequence>MKKILFAASEAVPFIKTGGLADVVGSLPKAYNRDEFDVRVVLPKYRVIPEHFQQQMEYMTNFYINMSGRMIYVGVFQMMLDGVTFYFIDNEYYFSGDRIYEDGLWDLEKFAYFSKAALTMLCVIDFRPDIIHCHDWQTGLMPVYLKNEFWDSSSYSDFYQNMKAVMTIHNLKFQGTWNIDDMMRVTGLPGYLFTSDKLEAYGAGNYLKGGLVYADWITTVSGVYANEIKYPFYGEGLDGLMRARSNNLSGIVNGIDYDEYNPEMDPMLVHNYSPYNFRTEKVHNKTALQQELGMQVDGGKFMIGLVSRLTDQKGMDLIDCVMEQICAEDVQFVILGTGDPRYENMFRYYEWKYKDRVSASICYDNTRSHRIYGACDAFLMPSLFEPCGLSQLMSLRYGTLPIVRETGGLKETVEPYNEYTGSGTGFSFANYNAHEMLHVIEYAKSVYYGDREAWNRIVDRAMAADFSWGNSARKYEDLYRSL</sequence>
<dbReference type="NCBIfam" id="TIGR02095">
    <property type="entry name" value="glgA"/>
    <property type="match status" value="1"/>
</dbReference>
<evidence type="ECO:0000313" key="10">
    <source>
        <dbReference type="EMBL" id="RGB74688.1"/>
    </source>
</evidence>
<dbReference type="Gene3D" id="3.40.50.2000">
    <property type="entry name" value="Glycogen Phosphorylase B"/>
    <property type="match status" value="2"/>
</dbReference>
<dbReference type="Proteomes" id="UP000260773">
    <property type="component" value="Unassembled WGS sequence"/>
</dbReference>
<dbReference type="NCBIfam" id="NF001898">
    <property type="entry name" value="PRK00654.1-1"/>
    <property type="match status" value="1"/>
</dbReference>
<feature type="binding site" evidence="7">
    <location>
        <position position="16"/>
    </location>
    <ligand>
        <name>ADP-alpha-D-glucose</name>
        <dbReference type="ChEBI" id="CHEBI:57498"/>
    </ligand>
</feature>
<dbReference type="GO" id="GO:0005978">
    <property type="term" value="P:glycogen biosynthetic process"/>
    <property type="evidence" value="ECO:0007669"/>
    <property type="project" value="UniProtKB-UniRule"/>
</dbReference>
<dbReference type="SUPFAM" id="SSF53756">
    <property type="entry name" value="UDP-Glycosyltransferase/glycogen phosphorylase"/>
    <property type="match status" value="1"/>
</dbReference>
<comment type="similarity">
    <text evidence="3 7">Belongs to the glycosyltransferase 1 family. Bacterial/plant glycogen synthase subfamily.</text>
</comment>
<feature type="domain" description="Starch synthase catalytic" evidence="9">
    <location>
        <begin position="3"/>
        <end position="242"/>
    </location>
</feature>
<dbReference type="CDD" id="cd03791">
    <property type="entry name" value="GT5_Glycogen_synthase_DULL1-like"/>
    <property type="match status" value="1"/>
</dbReference>
<keyword evidence="6 7" id="KW-0320">Glycogen biosynthesis</keyword>
<protein>
    <recommendedName>
        <fullName evidence="7">Glycogen synthase</fullName>
        <ecNumber evidence="7">2.4.1.21</ecNumber>
    </recommendedName>
    <alternativeName>
        <fullName evidence="7">Starch [bacterial glycogen] synthase</fullName>
    </alternativeName>
</protein>
<dbReference type="PANTHER" id="PTHR45825:SF11">
    <property type="entry name" value="ALPHA AMYLASE DOMAIN-CONTAINING PROTEIN"/>
    <property type="match status" value="1"/>
</dbReference>
<dbReference type="EC" id="2.4.1.21" evidence="7"/>
<comment type="caution">
    <text evidence="10">The sequence shown here is derived from an EMBL/GenBank/DDBJ whole genome shotgun (WGS) entry which is preliminary data.</text>
</comment>
<evidence type="ECO:0000256" key="7">
    <source>
        <dbReference type="HAMAP-Rule" id="MF_00484"/>
    </source>
</evidence>
<reference evidence="10 11" key="1">
    <citation type="submission" date="2018-08" db="EMBL/GenBank/DDBJ databases">
        <title>A genome reference for cultivated species of the human gut microbiota.</title>
        <authorList>
            <person name="Zou Y."/>
            <person name="Xue W."/>
            <person name="Luo G."/>
        </authorList>
    </citation>
    <scope>NUCLEOTIDE SEQUENCE [LARGE SCALE GENOMIC DNA]</scope>
    <source>
        <strain evidence="10 11">AF45-17</strain>
    </source>
</reference>
<dbReference type="InterPro" id="IPR011835">
    <property type="entry name" value="GS/SS"/>
</dbReference>
<feature type="domain" description="Glycosyl transferase family 1" evidence="8">
    <location>
        <begin position="297"/>
        <end position="443"/>
    </location>
</feature>
<evidence type="ECO:0000256" key="2">
    <source>
        <dbReference type="ARBA" id="ARBA00002764"/>
    </source>
</evidence>
<evidence type="ECO:0000256" key="6">
    <source>
        <dbReference type="ARBA" id="ARBA00023056"/>
    </source>
</evidence>
<dbReference type="InterPro" id="IPR013534">
    <property type="entry name" value="Starch_synth_cat_dom"/>
</dbReference>
<dbReference type="GO" id="GO:0009011">
    <property type="term" value="F:alpha-1,4-glucan glucosyltransferase (ADP-glucose donor) activity"/>
    <property type="evidence" value="ECO:0007669"/>
    <property type="project" value="UniProtKB-UniRule"/>
</dbReference>
<dbReference type="InterPro" id="IPR001296">
    <property type="entry name" value="Glyco_trans_1"/>
</dbReference>
<organism evidence="10 11">
    <name type="scientific">Coprococcus catus</name>
    <dbReference type="NCBI Taxonomy" id="116085"/>
    <lineage>
        <taxon>Bacteria</taxon>
        <taxon>Bacillati</taxon>
        <taxon>Bacillota</taxon>
        <taxon>Clostridia</taxon>
        <taxon>Lachnospirales</taxon>
        <taxon>Lachnospiraceae</taxon>
        <taxon>Coprococcus</taxon>
    </lineage>
</organism>
<dbReference type="HAMAP" id="MF_00484">
    <property type="entry name" value="Glycogen_synth"/>
    <property type="match status" value="1"/>
</dbReference>
<dbReference type="EMBL" id="QVEP01000052">
    <property type="protein sequence ID" value="RGB74688.1"/>
    <property type="molecule type" value="Genomic_DNA"/>
</dbReference>
<dbReference type="AlphaFoldDB" id="A0A3E2TFN8"/>
<dbReference type="PANTHER" id="PTHR45825">
    <property type="entry name" value="GRANULE-BOUND STARCH SYNTHASE 1, CHLOROPLASTIC/AMYLOPLASTIC"/>
    <property type="match status" value="1"/>
</dbReference>
<dbReference type="Pfam" id="PF08323">
    <property type="entry name" value="Glyco_transf_5"/>
    <property type="match status" value="1"/>
</dbReference>
<evidence type="ECO:0000259" key="8">
    <source>
        <dbReference type="Pfam" id="PF00534"/>
    </source>
</evidence>
<evidence type="ECO:0000256" key="3">
    <source>
        <dbReference type="ARBA" id="ARBA00010281"/>
    </source>
</evidence>
<keyword evidence="4 7" id="KW-0328">Glycosyltransferase</keyword>
<keyword evidence="5 7" id="KW-0808">Transferase</keyword>
<comment type="pathway">
    <text evidence="7">Glycan biosynthesis; glycogen biosynthesis.</text>
</comment>
<dbReference type="Pfam" id="PF00534">
    <property type="entry name" value="Glycos_transf_1"/>
    <property type="match status" value="1"/>
</dbReference>
<name>A0A3E2TFN8_9FIRM</name>
<proteinExistence type="inferred from homology"/>
<accession>A0A3E2TFN8</accession>
<evidence type="ECO:0000313" key="11">
    <source>
        <dbReference type="Proteomes" id="UP000260773"/>
    </source>
</evidence>
<evidence type="ECO:0000256" key="5">
    <source>
        <dbReference type="ARBA" id="ARBA00022679"/>
    </source>
</evidence>
<dbReference type="UniPathway" id="UPA00164"/>
<evidence type="ECO:0000256" key="1">
    <source>
        <dbReference type="ARBA" id="ARBA00001478"/>
    </source>
</evidence>